<proteinExistence type="predicted"/>
<keyword evidence="1" id="KW-0812">Transmembrane</keyword>
<dbReference type="Pfam" id="PF00578">
    <property type="entry name" value="AhpC-TSA"/>
    <property type="match status" value="1"/>
</dbReference>
<keyword evidence="1" id="KW-0472">Membrane</keyword>
<dbReference type="InterPro" id="IPR036249">
    <property type="entry name" value="Thioredoxin-like_sf"/>
</dbReference>
<evidence type="ECO:0000259" key="2">
    <source>
        <dbReference type="PROSITE" id="PS51352"/>
    </source>
</evidence>
<evidence type="ECO:0000313" key="4">
    <source>
        <dbReference type="Proteomes" id="UP001594351"/>
    </source>
</evidence>
<dbReference type="PANTHER" id="PTHR42852:SF17">
    <property type="entry name" value="THIOREDOXIN-LIKE PROTEIN HI_1115"/>
    <property type="match status" value="1"/>
</dbReference>
<evidence type="ECO:0000256" key="1">
    <source>
        <dbReference type="SAM" id="Phobius"/>
    </source>
</evidence>
<reference evidence="3 4" key="1">
    <citation type="submission" date="2024-09" db="EMBL/GenBank/DDBJ databases">
        <title>Laminarin stimulates single cell rates of sulfate reduction while oxygen inhibits transcriptomic activity in coastal marine sediment.</title>
        <authorList>
            <person name="Lindsay M."/>
            <person name="Orcutt B."/>
            <person name="Emerson D."/>
            <person name="Stepanauskas R."/>
            <person name="D'Angelo T."/>
        </authorList>
    </citation>
    <scope>NUCLEOTIDE SEQUENCE [LARGE SCALE GENOMIC DNA]</scope>
    <source>
        <strain evidence="3">SAG AM-311-K15</strain>
    </source>
</reference>
<feature type="domain" description="Thioredoxin" evidence="2">
    <location>
        <begin position="49"/>
        <end position="201"/>
    </location>
</feature>
<dbReference type="SUPFAM" id="SSF52833">
    <property type="entry name" value="Thioredoxin-like"/>
    <property type="match status" value="1"/>
</dbReference>
<dbReference type="PANTHER" id="PTHR42852">
    <property type="entry name" value="THIOL:DISULFIDE INTERCHANGE PROTEIN DSBE"/>
    <property type="match status" value="1"/>
</dbReference>
<accession>A0ABV6YT92</accession>
<keyword evidence="4" id="KW-1185">Reference proteome</keyword>
<keyword evidence="1" id="KW-1133">Transmembrane helix</keyword>
<dbReference type="PROSITE" id="PS51352">
    <property type="entry name" value="THIOREDOXIN_2"/>
    <property type="match status" value="1"/>
</dbReference>
<dbReference type="Gene3D" id="3.40.30.10">
    <property type="entry name" value="Glutaredoxin"/>
    <property type="match status" value="1"/>
</dbReference>
<organism evidence="3 4">
    <name type="scientific">candidate division CSSED10-310 bacterium</name>
    <dbReference type="NCBI Taxonomy" id="2855610"/>
    <lineage>
        <taxon>Bacteria</taxon>
        <taxon>Bacteria division CSSED10-310</taxon>
    </lineage>
</organism>
<comment type="caution">
    <text evidence="3">The sequence shown here is derived from an EMBL/GenBank/DDBJ whole genome shotgun (WGS) entry which is preliminary data.</text>
</comment>
<dbReference type="EMBL" id="JBHPBY010000037">
    <property type="protein sequence ID" value="MFC1849416.1"/>
    <property type="molecule type" value="Genomic_DNA"/>
</dbReference>
<feature type="transmembrane region" description="Helical" evidence="1">
    <location>
        <begin position="12"/>
        <end position="33"/>
    </location>
</feature>
<name>A0ABV6YT92_UNCC1</name>
<evidence type="ECO:0000313" key="3">
    <source>
        <dbReference type="EMBL" id="MFC1849416.1"/>
    </source>
</evidence>
<protein>
    <submittedName>
        <fullName evidence="3">Redoxin domain-containing protein</fullName>
    </submittedName>
</protein>
<dbReference type="PROSITE" id="PS00194">
    <property type="entry name" value="THIOREDOXIN_1"/>
    <property type="match status" value="1"/>
</dbReference>
<dbReference type="InterPro" id="IPR013766">
    <property type="entry name" value="Thioredoxin_domain"/>
</dbReference>
<gene>
    <name evidence="3" type="ORF">ACFL27_04320</name>
</gene>
<dbReference type="Proteomes" id="UP001594351">
    <property type="component" value="Unassembled WGS sequence"/>
</dbReference>
<dbReference type="InterPro" id="IPR000866">
    <property type="entry name" value="AhpC/TSA"/>
</dbReference>
<dbReference type="InterPro" id="IPR017937">
    <property type="entry name" value="Thioredoxin_CS"/>
</dbReference>
<sequence length="201" mass="22915">MSKDLYKKSYLFWIIFGVVIAVGILAGALYFYVSTTKSREAEQHLVTTGAKALPPPEFKAYQANTTAKINFDWDVKTLSGEQVLMSQFKDKVLFLHFWASWCLPCHREMPLIQKLYDNIKDKVAFACISSESVETINKFLSSRKYSFPIYKIEGTRPDKFKSLGNPATIIINKEGHIVFEHSGAADWGHEESIAYFNNLVK</sequence>
<dbReference type="CDD" id="cd02966">
    <property type="entry name" value="TlpA_like_family"/>
    <property type="match status" value="1"/>
</dbReference>
<dbReference type="InterPro" id="IPR050553">
    <property type="entry name" value="Thioredoxin_ResA/DsbE_sf"/>
</dbReference>